<proteinExistence type="predicted"/>
<dbReference type="Proteomes" id="UP001345691">
    <property type="component" value="Unassembled WGS sequence"/>
</dbReference>
<feature type="region of interest" description="Disordered" evidence="1">
    <location>
        <begin position="1"/>
        <end position="139"/>
    </location>
</feature>
<feature type="region of interest" description="Disordered" evidence="1">
    <location>
        <begin position="173"/>
        <end position="259"/>
    </location>
</feature>
<reference evidence="2 3" key="1">
    <citation type="submission" date="2023-08" db="EMBL/GenBank/DDBJ databases">
        <title>Black Yeasts Isolated from many extreme environments.</title>
        <authorList>
            <person name="Coleine C."/>
            <person name="Stajich J.E."/>
            <person name="Selbmann L."/>
        </authorList>
    </citation>
    <scope>NUCLEOTIDE SEQUENCE [LARGE SCALE GENOMIC DNA]</scope>
    <source>
        <strain evidence="2 3">CCFEE 6328</strain>
    </source>
</reference>
<feature type="compositionally biased region" description="Polar residues" evidence="1">
    <location>
        <begin position="27"/>
        <end position="46"/>
    </location>
</feature>
<evidence type="ECO:0000313" key="2">
    <source>
        <dbReference type="EMBL" id="KAK5068577.1"/>
    </source>
</evidence>
<gene>
    <name evidence="2" type="ORF">LTR69_000697</name>
</gene>
<feature type="compositionally biased region" description="Polar residues" evidence="1">
    <location>
        <begin position="222"/>
        <end position="239"/>
    </location>
</feature>
<name>A0ABR0JRP0_9EURO</name>
<feature type="compositionally biased region" description="Polar residues" evidence="1">
    <location>
        <begin position="112"/>
        <end position="122"/>
    </location>
</feature>
<feature type="compositionally biased region" description="Polar residues" evidence="1">
    <location>
        <begin position="173"/>
        <end position="196"/>
    </location>
</feature>
<organism evidence="2 3">
    <name type="scientific">Exophiala sideris</name>
    <dbReference type="NCBI Taxonomy" id="1016849"/>
    <lineage>
        <taxon>Eukaryota</taxon>
        <taxon>Fungi</taxon>
        <taxon>Dikarya</taxon>
        <taxon>Ascomycota</taxon>
        <taxon>Pezizomycotina</taxon>
        <taxon>Eurotiomycetes</taxon>
        <taxon>Chaetothyriomycetidae</taxon>
        <taxon>Chaetothyriales</taxon>
        <taxon>Herpotrichiellaceae</taxon>
        <taxon>Exophiala</taxon>
    </lineage>
</organism>
<keyword evidence="3" id="KW-1185">Reference proteome</keyword>
<comment type="caution">
    <text evidence="2">The sequence shown here is derived from an EMBL/GenBank/DDBJ whole genome shotgun (WGS) entry which is preliminary data.</text>
</comment>
<evidence type="ECO:0000256" key="1">
    <source>
        <dbReference type="SAM" id="MobiDB-lite"/>
    </source>
</evidence>
<protein>
    <submittedName>
        <fullName evidence="2">Uncharacterized protein</fullName>
    </submittedName>
</protein>
<feature type="compositionally biased region" description="Low complexity" evidence="1">
    <location>
        <begin position="47"/>
        <end position="57"/>
    </location>
</feature>
<evidence type="ECO:0000313" key="3">
    <source>
        <dbReference type="Proteomes" id="UP001345691"/>
    </source>
</evidence>
<feature type="compositionally biased region" description="Low complexity" evidence="1">
    <location>
        <begin position="10"/>
        <end position="26"/>
    </location>
</feature>
<dbReference type="PANTHER" id="PTHR39610:SF2">
    <property type="entry name" value="BZIP DOMAIN-CONTAINING PROTEIN"/>
    <property type="match status" value="1"/>
</dbReference>
<accession>A0ABR0JRP0</accession>
<feature type="region of interest" description="Disordered" evidence="1">
    <location>
        <begin position="304"/>
        <end position="358"/>
    </location>
</feature>
<dbReference type="PANTHER" id="PTHR39610">
    <property type="entry name" value="BZIP DOMAIN-CONTAINING PROTEIN-RELATED"/>
    <property type="match status" value="1"/>
</dbReference>
<dbReference type="EMBL" id="JAVRRF010000001">
    <property type="protein sequence ID" value="KAK5068577.1"/>
    <property type="molecule type" value="Genomic_DNA"/>
</dbReference>
<sequence>MAPPDLNSLPPSRSMSSSPMQPRSMQTATSPPGRQDTPSPRPSSISLATAALTNAANESRRSSLSNRGSPRLGRMPSDRRRSQVAVNLNLNDPTLPGPGELVTSDSRRPSHSFISASPSTIGGRSAIATGDPHHQRHPSLGEIHNELEQEQEMQVNRMLQMIREQQLQLDALRTNQSDSSRAASQPNSAVTGNSTAVLDDETPASERSISFSFPPVHPAISAQPTPTQRISRVPSSASHSPAMRARESSLGTTGDWTPPLLDNARRNSFRDESAFYQAETANLTRENQLLRSRIRELEKQVAEMSAVPANTPPTPSRLATSPPVEAEEEASGAAATARVTPGSGRQIPVLSPNFMSGV</sequence>